<evidence type="ECO:0000256" key="1">
    <source>
        <dbReference type="ARBA" id="ARBA00007116"/>
    </source>
</evidence>
<organism evidence="4 5">
    <name type="scientific">Coffea arabica</name>
    <name type="common">Arabian coffee</name>
    <dbReference type="NCBI Taxonomy" id="13443"/>
    <lineage>
        <taxon>Eukaryota</taxon>
        <taxon>Viridiplantae</taxon>
        <taxon>Streptophyta</taxon>
        <taxon>Embryophyta</taxon>
        <taxon>Tracheophyta</taxon>
        <taxon>Spermatophyta</taxon>
        <taxon>Magnoliopsida</taxon>
        <taxon>eudicotyledons</taxon>
        <taxon>Gunneridae</taxon>
        <taxon>Pentapetalae</taxon>
        <taxon>asterids</taxon>
        <taxon>lamiids</taxon>
        <taxon>Gentianales</taxon>
        <taxon>Rubiaceae</taxon>
        <taxon>Ixoroideae</taxon>
        <taxon>Gardenieae complex</taxon>
        <taxon>Bertiereae - Coffeeae clade</taxon>
        <taxon>Coffeeae</taxon>
        <taxon>Coffea</taxon>
    </lineage>
</organism>
<dbReference type="SUPFAM" id="SSF53137">
    <property type="entry name" value="Translational machinery components"/>
    <property type="match status" value="1"/>
</dbReference>
<dbReference type="PANTHER" id="PTHR12899">
    <property type="entry name" value="39S RIBOSOMAL PROTEIN L18, MITOCHONDRIAL"/>
    <property type="match status" value="1"/>
</dbReference>
<dbReference type="InterPro" id="IPR057268">
    <property type="entry name" value="Ribosomal_L18"/>
</dbReference>
<dbReference type="CDD" id="cd00432">
    <property type="entry name" value="Ribosomal_L18_L5e"/>
    <property type="match status" value="1"/>
</dbReference>
<dbReference type="RefSeq" id="XP_071906241.1">
    <property type="nucleotide sequence ID" value="XM_072050140.1"/>
</dbReference>
<gene>
    <name evidence="5" type="primary">LOC113697705</name>
</gene>
<keyword evidence="4" id="KW-1185">Reference proteome</keyword>
<dbReference type="Pfam" id="PF00861">
    <property type="entry name" value="Ribosomal_L18p"/>
    <property type="match status" value="1"/>
</dbReference>
<name>A0ABM4UG36_COFAR</name>
<accession>A0ABM4UG36</accession>
<dbReference type="Proteomes" id="UP001652660">
    <property type="component" value="Chromosome 1e"/>
</dbReference>
<dbReference type="InterPro" id="IPR005484">
    <property type="entry name" value="Ribosomal_uL18_bac/plant/anim"/>
</dbReference>
<reference evidence="4" key="1">
    <citation type="journal article" date="2025" name="Foods">
        <title>Unveiling the Microbial Signatures of Arabica Coffee Cherries: Insights into Ripeness Specific Diversity, Functional Traits, and Implications for Quality and Safety.</title>
        <authorList>
            <consortium name="RefSeq"/>
            <person name="Tenea G.N."/>
            <person name="Cifuentes V."/>
            <person name="Reyes P."/>
            <person name="Cevallos-Vallejos M."/>
        </authorList>
    </citation>
    <scope>NUCLEOTIDE SEQUENCE [LARGE SCALE GENOMIC DNA]</scope>
</reference>
<keyword evidence="2" id="KW-0689">Ribosomal protein</keyword>
<evidence type="ECO:0000313" key="5">
    <source>
        <dbReference type="RefSeq" id="XP_071906241.1"/>
    </source>
</evidence>
<dbReference type="PANTHER" id="PTHR12899:SF8">
    <property type="entry name" value="RIBOSOMAL L18P_L5E FAMILY PROTEIN"/>
    <property type="match status" value="1"/>
</dbReference>
<dbReference type="Gene3D" id="3.30.420.100">
    <property type="match status" value="1"/>
</dbReference>
<proteinExistence type="inferred from homology"/>
<evidence type="ECO:0000256" key="3">
    <source>
        <dbReference type="ARBA" id="ARBA00023274"/>
    </source>
</evidence>
<reference evidence="5" key="2">
    <citation type="submission" date="2025-08" db="UniProtKB">
        <authorList>
            <consortium name="RefSeq"/>
        </authorList>
    </citation>
    <scope>IDENTIFICATION</scope>
    <source>
        <tissue evidence="5">Leaves</tissue>
    </source>
</reference>
<evidence type="ECO:0000313" key="4">
    <source>
        <dbReference type="Proteomes" id="UP001652660"/>
    </source>
</evidence>
<protein>
    <submittedName>
        <fullName evidence="5">Uncharacterized protein isoform X1</fullName>
    </submittedName>
</protein>
<evidence type="ECO:0000256" key="2">
    <source>
        <dbReference type="ARBA" id="ARBA00022980"/>
    </source>
</evidence>
<dbReference type="GeneID" id="113697705"/>
<sequence length="180" mass="20240">MGSCNEILWTRMAAMGALTSGLQQLQLKTCQLFGTSDLHHFDNILPKKRASLKPLVIEAKANAKTESAKTRNIRLRKKFNGTATKPRLSVFCSDKQLYAMVVDDQNKRCLFYGSTLQKSIRQDLSCTTIEAAQRVGEELVKVCIDLDINEISSYDRNGLARGDRMQAFEIAISRHGFLPR</sequence>
<keyword evidence="3" id="KW-0687">Ribonucleoprotein</keyword>
<comment type="similarity">
    <text evidence="1">Belongs to the universal ribosomal protein uL18 family.</text>
</comment>